<accession>A0A0K3M9A3</accession>
<name>A0A0K3M9A3_ECOLX</name>
<organism evidence="1 2">
    <name type="scientific">Escherichia coli</name>
    <dbReference type="NCBI Taxonomy" id="562"/>
    <lineage>
        <taxon>Bacteria</taxon>
        <taxon>Pseudomonadati</taxon>
        <taxon>Pseudomonadota</taxon>
        <taxon>Gammaproteobacteria</taxon>
        <taxon>Enterobacterales</taxon>
        <taxon>Enterobacteriaceae</taxon>
        <taxon>Escherichia</taxon>
    </lineage>
</organism>
<dbReference type="EMBL" id="BFIH01000009">
    <property type="protein sequence ID" value="GCO12689.1"/>
    <property type="molecule type" value="Genomic_DNA"/>
</dbReference>
<protein>
    <submittedName>
        <fullName evidence="1">Uncharacterized protein</fullName>
    </submittedName>
</protein>
<dbReference type="RefSeq" id="WP_001762373.1">
    <property type="nucleotide sequence ID" value="NZ_BFIH01000009.1"/>
</dbReference>
<proteinExistence type="predicted"/>
<sequence>MSGIRITQAIDNNQILVNVNTFNYSVNPYPLKCPDPNCSAHLVYVKSHIRRSFNKTLHIPAFFRLEKNFTHDKLCQYGTSGLNTIYASDSSHDISRALATGNNIFRIHILDEDDISKLSRKAAAMQANPPSDTTDRVYVKRGRKAPYVKNMDSLREIYEYGKAHPNKRNSIKIVTGTSTVTWSDFFYETTQLERLSTYLQKVKIAQVAVIMKVHVARIPVAKFNYRHFIEGSPMRIKGGFNIYPTIQLGNVTPKLFPLSSIVMVLGKFTIPTNRKMIMDPIFEREVRTIVSSEEQVLIL</sequence>
<evidence type="ECO:0000313" key="2">
    <source>
        <dbReference type="Proteomes" id="UP000300926"/>
    </source>
</evidence>
<dbReference type="Proteomes" id="UP000300926">
    <property type="component" value="Unassembled WGS sequence"/>
</dbReference>
<reference evidence="1 2" key="1">
    <citation type="submission" date="2018-04" db="EMBL/GenBank/DDBJ databases">
        <title>Large scale genomics of bovine and human commensal E. coli to reveal the emerging process of EHEC.</title>
        <authorList>
            <person name="Arimizu Y."/>
            <person name="Ogura Y."/>
        </authorList>
    </citation>
    <scope>NUCLEOTIDE SEQUENCE [LARGE SCALE GENOMIC DNA]</scope>
    <source>
        <strain evidence="1 2">ECSC038</strain>
    </source>
</reference>
<dbReference type="AlphaFoldDB" id="A0A0K3M9A3"/>
<comment type="caution">
    <text evidence="1">The sequence shown here is derived from an EMBL/GenBank/DDBJ whole genome shotgun (WGS) entry which is preliminary data.</text>
</comment>
<evidence type="ECO:0000313" key="1">
    <source>
        <dbReference type="EMBL" id="GCO12689.1"/>
    </source>
</evidence>
<gene>
    <name evidence="1" type="ORF">ExPECSC038_00374</name>
</gene>